<accession>A0AA36NJE1</accession>
<evidence type="ECO:0000256" key="2">
    <source>
        <dbReference type="ARBA" id="ARBA00022679"/>
    </source>
</evidence>
<sequence length="1018" mass="112310">MSLSQEEFLRLQQEMIYLKMKTQELKEENARLARHSAEPQLGEALRKAGAGLGAGAVSAAAAIGQRAASLTHSLADGASGFHVHVPFADRADSHEAHSEVPALQERLKEATQELAAARQDAMQAQREAASAEEPDAKRQHRAASPEQDVLSVSQALLLKVQKQQRDLERMREAVDRQQAQVTRLIDKAESTTKPKKTLPALEEQLRGTENKLEDLGRRLQDSQGSSRLTYELRCHLESVLTRVRQRDNAIEQLLNRQERMEHAGVLQRERLAFAQEDLLSHWERKGDGKGGSTADPEPGPSEGPQEAESDVDTHAVGVQVSNEDTAELMWEAAVAVSPSACQSVGDAASLEQELQDLREEIKATKLRSAQRAEDLRAKIRQQQRRAEAEEEAGPSEADVGWLYVQKIEELEQQNRGLEEDLELLQASEQCLQADSREKEEIISSLMRAMRSDDSDRSESESAASYRRPGAGAMFFGLLRRDRSQEKEQQQELEHVAEEALLDNMRLRKDLRTLALEFGKVRNGSPSAEASEKTRARALWAGPGRSVISVGSEVRLISSLSKAMRLCLGQGGWVPQMEATLGKVGVVVEVLSSGNLRIQCGGSLRPFIYPPSLIAEHLNAQTGLPLFVLDLHPHSLVRLDSGQCAVCRRSFETPKESDSAGAEDAPAQDHAAMAAFLAGPPGEVGGFGCAACEFYLCDVCSQPYQLPTPPREEGNQAAVAEASLRLGAQCKLQHGAKWLNAVVVETLPDAKVRVHVPMDEAPEQELEVTSPKLKPTRIEALELKRHPCYPEGLHPVCFPRGFRGTLFDQPVRCSSDECMPGGCRGTASEDTKRIAYFCPRTAFLFCAECFEAPDLGQVTAETCRRDLRMLQNPDTRKSAVAARRILSVCNKSQQARILFLDAGICAAVAEAAGEVLKDFRFEDPSHINQALLRLLARLAEWLYLAAKPKRAKPCRVLVNSDTRLYPLEENSDAFSSAAQLYELFTGRSRQKEQEPEDQDDWREASVVEVEHQAGGNPEG</sequence>
<evidence type="ECO:0000313" key="12">
    <source>
        <dbReference type="Proteomes" id="UP001178507"/>
    </source>
</evidence>
<dbReference type="GO" id="GO:0008270">
    <property type="term" value="F:zinc ion binding"/>
    <property type="evidence" value="ECO:0007669"/>
    <property type="project" value="UniProtKB-KW"/>
</dbReference>
<feature type="region of interest" description="Disordered" evidence="9">
    <location>
        <begin position="283"/>
        <end position="312"/>
    </location>
</feature>
<evidence type="ECO:0000256" key="3">
    <source>
        <dbReference type="ARBA" id="ARBA00022723"/>
    </source>
</evidence>
<evidence type="ECO:0000256" key="5">
    <source>
        <dbReference type="ARBA" id="ARBA00022771"/>
    </source>
</evidence>
<keyword evidence="6" id="KW-0833">Ubl conjugation pathway</keyword>
<dbReference type="GO" id="GO:0016740">
    <property type="term" value="F:transferase activity"/>
    <property type="evidence" value="ECO:0007669"/>
    <property type="project" value="UniProtKB-KW"/>
</dbReference>
<comment type="pathway">
    <text evidence="1">Protein modification; protein ubiquitination.</text>
</comment>
<evidence type="ECO:0000256" key="8">
    <source>
        <dbReference type="SAM" id="Coils"/>
    </source>
</evidence>
<dbReference type="AlphaFoldDB" id="A0AA36NJE1"/>
<keyword evidence="8" id="KW-0175">Coiled coil</keyword>
<feature type="compositionally biased region" description="Low complexity" evidence="9">
    <location>
        <begin position="117"/>
        <end position="128"/>
    </location>
</feature>
<evidence type="ECO:0000259" key="10">
    <source>
        <dbReference type="Pfam" id="PF18346"/>
    </source>
</evidence>
<keyword evidence="4" id="KW-0677">Repeat</keyword>
<dbReference type="Pfam" id="PF18346">
    <property type="entry name" value="SH3_15"/>
    <property type="match status" value="1"/>
</dbReference>
<proteinExistence type="predicted"/>
<evidence type="ECO:0000256" key="9">
    <source>
        <dbReference type="SAM" id="MobiDB-lite"/>
    </source>
</evidence>
<gene>
    <name evidence="11" type="ORF">EVOR1521_LOCUS30484</name>
</gene>
<feature type="coiled-coil region" evidence="8">
    <location>
        <begin position="153"/>
        <end position="218"/>
    </location>
</feature>
<keyword evidence="2" id="KW-0808">Transferase</keyword>
<evidence type="ECO:0000256" key="1">
    <source>
        <dbReference type="ARBA" id="ARBA00004906"/>
    </source>
</evidence>
<evidence type="ECO:0000256" key="7">
    <source>
        <dbReference type="ARBA" id="ARBA00022833"/>
    </source>
</evidence>
<dbReference type="Proteomes" id="UP001178507">
    <property type="component" value="Unassembled WGS sequence"/>
</dbReference>
<protein>
    <recommendedName>
        <fullName evidence="10">Mind bomb SH3 repeat domain-containing protein</fullName>
    </recommendedName>
</protein>
<keyword evidence="7" id="KW-0862">Zinc</keyword>
<feature type="region of interest" description="Disordered" evidence="9">
    <location>
        <begin position="117"/>
        <end position="148"/>
    </location>
</feature>
<evidence type="ECO:0000256" key="6">
    <source>
        <dbReference type="ARBA" id="ARBA00022786"/>
    </source>
</evidence>
<reference evidence="11" key="1">
    <citation type="submission" date="2023-08" db="EMBL/GenBank/DDBJ databases">
        <authorList>
            <person name="Chen Y."/>
            <person name="Shah S."/>
            <person name="Dougan E. K."/>
            <person name="Thang M."/>
            <person name="Chan C."/>
        </authorList>
    </citation>
    <scope>NUCLEOTIDE SEQUENCE</scope>
</reference>
<evidence type="ECO:0000256" key="4">
    <source>
        <dbReference type="ARBA" id="ARBA00022737"/>
    </source>
</evidence>
<dbReference type="InterPro" id="IPR040847">
    <property type="entry name" value="SH3_15"/>
</dbReference>
<evidence type="ECO:0000313" key="11">
    <source>
        <dbReference type="EMBL" id="CAJ1409369.1"/>
    </source>
</evidence>
<name>A0AA36NJE1_9DINO</name>
<keyword evidence="12" id="KW-1185">Reference proteome</keyword>
<feature type="coiled-coil region" evidence="8">
    <location>
        <begin position="347"/>
        <end position="434"/>
    </location>
</feature>
<keyword evidence="5" id="KW-0863">Zinc-finger</keyword>
<feature type="domain" description="Mind bomb SH3 repeat" evidence="10">
    <location>
        <begin position="548"/>
        <end position="611"/>
    </location>
</feature>
<keyword evidence="3" id="KW-0479">Metal-binding</keyword>
<organism evidence="11 12">
    <name type="scientific">Effrenium voratum</name>
    <dbReference type="NCBI Taxonomy" id="2562239"/>
    <lineage>
        <taxon>Eukaryota</taxon>
        <taxon>Sar</taxon>
        <taxon>Alveolata</taxon>
        <taxon>Dinophyceae</taxon>
        <taxon>Suessiales</taxon>
        <taxon>Symbiodiniaceae</taxon>
        <taxon>Effrenium</taxon>
    </lineage>
</organism>
<dbReference type="EMBL" id="CAUJNA010003765">
    <property type="protein sequence ID" value="CAJ1409369.1"/>
    <property type="molecule type" value="Genomic_DNA"/>
</dbReference>
<comment type="caution">
    <text evidence="11">The sequence shown here is derived from an EMBL/GenBank/DDBJ whole genome shotgun (WGS) entry which is preliminary data.</text>
</comment>